<dbReference type="PANTHER" id="PTHR30627">
    <property type="entry name" value="PEPTIDOGLYCAN D,D-TRANSPEPTIDASE"/>
    <property type="match status" value="1"/>
</dbReference>
<dbReference type="Proteomes" id="UP000697710">
    <property type="component" value="Unassembled WGS sequence"/>
</dbReference>
<dbReference type="PANTHER" id="PTHR30627:SF2">
    <property type="entry name" value="PEPTIDOGLYCAN D,D-TRANSPEPTIDASE MRDA"/>
    <property type="match status" value="1"/>
</dbReference>
<dbReference type="InterPro" id="IPR012338">
    <property type="entry name" value="Beta-lactam/transpept-like"/>
</dbReference>
<dbReference type="GO" id="GO:0008658">
    <property type="term" value="F:penicillin binding"/>
    <property type="evidence" value="ECO:0007669"/>
    <property type="project" value="InterPro"/>
</dbReference>
<evidence type="ECO:0000256" key="1">
    <source>
        <dbReference type="SAM" id="MobiDB-lite"/>
    </source>
</evidence>
<dbReference type="EMBL" id="JAGQHR010000568">
    <property type="protein sequence ID" value="MCA9729085.1"/>
    <property type="molecule type" value="Genomic_DNA"/>
</dbReference>
<feature type="non-terminal residue" evidence="3">
    <location>
        <position position="1"/>
    </location>
</feature>
<reference evidence="3" key="2">
    <citation type="journal article" date="2021" name="Microbiome">
        <title>Successional dynamics and alternative stable states in a saline activated sludge microbial community over 9 years.</title>
        <authorList>
            <person name="Wang Y."/>
            <person name="Ye J."/>
            <person name="Ju F."/>
            <person name="Liu L."/>
            <person name="Boyd J.A."/>
            <person name="Deng Y."/>
            <person name="Parks D.H."/>
            <person name="Jiang X."/>
            <person name="Yin X."/>
            <person name="Woodcroft B.J."/>
            <person name="Tyson G.W."/>
            <person name="Hugenholtz P."/>
            <person name="Polz M.F."/>
            <person name="Zhang T."/>
        </authorList>
    </citation>
    <scope>NUCLEOTIDE SEQUENCE</scope>
    <source>
        <strain evidence="3">HKST-UBA01</strain>
    </source>
</reference>
<dbReference type="InterPro" id="IPR001460">
    <property type="entry name" value="PCN-bd_Tpept"/>
</dbReference>
<feature type="region of interest" description="Disordered" evidence="1">
    <location>
        <begin position="373"/>
        <end position="404"/>
    </location>
</feature>
<name>A0A956RQK1_UNCEI</name>
<comment type="caution">
    <text evidence="3">The sequence shown here is derived from an EMBL/GenBank/DDBJ whole genome shotgun (WGS) entry which is preliminary data.</text>
</comment>
<evidence type="ECO:0000259" key="2">
    <source>
        <dbReference type="Pfam" id="PF00905"/>
    </source>
</evidence>
<feature type="domain" description="Penicillin-binding protein transpeptidase" evidence="2">
    <location>
        <begin position="6"/>
        <end position="328"/>
    </location>
</feature>
<protein>
    <recommendedName>
        <fullName evidence="2">Penicillin-binding protein transpeptidase domain-containing protein</fullName>
    </recommendedName>
</protein>
<accession>A0A956RQK1</accession>
<dbReference type="Gene3D" id="3.40.710.10">
    <property type="entry name" value="DD-peptidase/beta-lactamase superfamily"/>
    <property type="match status" value="1"/>
</dbReference>
<dbReference type="GO" id="GO:0005886">
    <property type="term" value="C:plasma membrane"/>
    <property type="evidence" value="ECO:0007669"/>
    <property type="project" value="TreeGrafter"/>
</dbReference>
<dbReference type="SUPFAM" id="SSF56601">
    <property type="entry name" value="beta-lactamase/transpeptidase-like"/>
    <property type="match status" value="1"/>
</dbReference>
<dbReference type="Pfam" id="PF00905">
    <property type="entry name" value="Transpeptidase"/>
    <property type="match status" value="1"/>
</dbReference>
<dbReference type="AlphaFoldDB" id="A0A956RQK1"/>
<reference evidence="3" key="1">
    <citation type="submission" date="2020-04" db="EMBL/GenBank/DDBJ databases">
        <authorList>
            <person name="Zhang T."/>
        </authorList>
    </citation>
    <scope>NUCLEOTIDE SEQUENCE</scope>
    <source>
        <strain evidence="3">HKST-UBA01</strain>
    </source>
</reference>
<sequence>DPPPACVVALDPENGEVLALASQPGFDPNVFVGGLSPEEYKSLLAPDKPQHNRAISSTYPPGSTFKAVTSLAALQSGVIARSTRLDPCYGSYQFGNRRFGCWKRAGHGSLDEDGALRQSCDVYYYQVGLRLGMEQLSDYAHRFGLADRTGIDIPGERTDLIPDAVWYREHRDGWGKGVVLNLAIGQGELLISPIALARFYAGMGARGQLYQPHLLLEIQAPDGTILRDTRQDDWRAGRLPVSAENLQIVREGLESVVMHAEGTGKKAKVGEVRIAGKTGTAENPSGKDHALFACYAPADAPRIVVVVIAEESGHGGSVAAPVAQKVMEEFFLGGESASLGWELADDPNRADLLSAPVPRVSVFGTETDIAADGRATASGGESGVADGSPGTGWTGSAITAGVTP</sequence>
<gene>
    <name evidence="3" type="ORF">KC729_15445</name>
</gene>
<evidence type="ECO:0000313" key="3">
    <source>
        <dbReference type="EMBL" id="MCA9729085.1"/>
    </source>
</evidence>
<evidence type="ECO:0000313" key="4">
    <source>
        <dbReference type="Proteomes" id="UP000697710"/>
    </source>
</evidence>
<organism evidence="3 4">
    <name type="scientific">Eiseniibacteriota bacterium</name>
    <dbReference type="NCBI Taxonomy" id="2212470"/>
    <lineage>
        <taxon>Bacteria</taxon>
        <taxon>Candidatus Eiseniibacteriota</taxon>
    </lineage>
</organism>
<dbReference type="InterPro" id="IPR050515">
    <property type="entry name" value="Beta-lactam/transpept"/>
</dbReference>
<dbReference type="GO" id="GO:0071555">
    <property type="term" value="P:cell wall organization"/>
    <property type="evidence" value="ECO:0007669"/>
    <property type="project" value="TreeGrafter"/>
</dbReference>
<dbReference type="GO" id="GO:0071972">
    <property type="term" value="F:peptidoglycan L,D-transpeptidase activity"/>
    <property type="evidence" value="ECO:0007669"/>
    <property type="project" value="TreeGrafter"/>
</dbReference>
<proteinExistence type="predicted"/>